<dbReference type="PANTHER" id="PTHR32092">
    <property type="entry name" value="6-PHOSPHO-BETA-GLUCOSIDASE-RELATED"/>
    <property type="match status" value="1"/>
</dbReference>
<dbReference type="InterPro" id="IPR022616">
    <property type="entry name" value="Glyco_hydro_4_C"/>
</dbReference>
<keyword evidence="6" id="KW-0464">Manganese</keyword>
<dbReference type="InterPro" id="IPR053715">
    <property type="entry name" value="GH4_Enzyme_sf"/>
</dbReference>
<dbReference type="SUPFAM" id="SSF51735">
    <property type="entry name" value="NAD(P)-binding Rossmann-fold domains"/>
    <property type="match status" value="1"/>
</dbReference>
<protein>
    <submittedName>
        <fullName evidence="11">Alpha-glucosidase/alpha-galactosidase</fullName>
    </submittedName>
</protein>
<evidence type="ECO:0000256" key="6">
    <source>
        <dbReference type="ARBA" id="ARBA00023211"/>
    </source>
</evidence>
<keyword evidence="7" id="KW-0119">Carbohydrate metabolism</keyword>
<evidence type="ECO:0000259" key="10">
    <source>
        <dbReference type="Pfam" id="PF11975"/>
    </source>
</evidence>
<keyword evidence="4 9" id="KW-0378">Hydrolase</keyword>
<evidence type="ECO:0000256" key="1">
    <source>
        <dbReference type="ARBA" id="ARBA00001936"/>
    </source>
</evidence>
<dbReference type="PANTHER" id="PTHR32092:SF6">
    <property type="entry name" value="ALPHA-GALACTOSIDASE"/>
    <property type="match status" value="1"/>
</dbReference>
<dbReference type="Pfam" id="PF11975">
    <property type="entry name" value="Glyco_hydro_4C"/>
    <property type="match status" value="1"/>
</dbReference>
<proteinExistence type="inferred from homology"/>
<comment type="cofactor">
    <cofactor evidence="9">
        <name>NAD(+)</name>
        <dbReference type="ChEBI" id="CHEBI:57540"/>
    </cofactor>
    <text evidence="9">Binds 1 NAD(+) per subunit.</text>
</comment>
<evidence type="ECO:0000256" key="7">
    <source>
        <dbReference type="ARBA" id="ARBA00023277"/>
    </source>
</evidence>
<keyword evidence="3" id="KW-0479">Metal-binding</keyword>
<dbReference type="PRINTS" id="PR00732">
    <property type="entry name" value="GLHYDRLASE4"/>
</dbReference>
<sequence length="442" mass="48439">MIDDMVSIAFIGAGSVVFTRQLVADILRFPELVEARLVLHDIDPGRLDVAEATARQVDRQLGGRATVVATADRRAALDGADFVINMIQVGGVDATIADLEIPARHGLRQTIGDTTGVGGIFRALRTFPVLTALAADMRELCPDAWLLNYTNPMAMNVWWLSVVAPELKVAGLCHSVYWTAHDLAELVGVPVEKTRYRAAGVNHQAWLLEWEHDGKDLYPALRDRIRADPELERRVRVEIFRRVGYYPTETSEHSSEYLSWFLRSDAQIERYRLQPLEYVGISRENLAELDRAKRTLAAGGELELEDGASEYAPQIIHSMVTGTRREVHVNVPNRGLIDNLGHDAVVEVPAVVDGSGIAPVPMGVLPIQCAAINQAYVSVGRLTVEAARTGDPRLVRQAALLDPNASSTLTPEQIWALCDELTAAHGDLLPEALRAPVPVSAP</sequence>
<comment type="cofactor">
    <cofactor evidence="1">
        <name>Mn(2+)</name>
        <dbReference type="ChEBI" id="CHEBI:29035"/>
    </cofactor>
</comment>
<comment type="caution">
    <text evidence="11">The sequence shown here is derived from an EMBL/GenBank/DDBJ whole genome shotgun (WGS) entry which is preliminary data.</text>
</comment>
<evidence type="ECO:0000256" key="8">
    <source>
        <dbReference type="ARBA" id="ARBA00023295"/>
    </source>
</evidence>
<feature type="domain" description="Glycosyl hydrolase family 4 C-terminal" evidence="10">
    <location>
        <begin position="199"/>
        <end position="404"/>
    </location>
</feature>
<accession>A0ABW5VX53</accession>
<organism evidence="11 12">
    <name type="scientific">Promicromonospora vindobonensis</name>
    <dbReference type="NCBI Taxonomy" id="195748"/>
    <lineage>
        <taxon>Bacteria</taxon>
        <taxon>Bacillati</taxon>
        <taxon>Actinomycetota</taxon>
        <taxon>Actinomycetes</taxon>
        <taxon>Micrococcales</taxon>
        <taxon>Promicromonosporaceae</taxon>
        <taxon>Promicromonospora</taxon>
    </lineage>
</organism>
<dbReference type="InterPro" id="IPR015955">
    <property type="entry name" value="Lactate_DH/Glyco_Ohase_4_C"/>
</dbReference>
<dbReference type="RefSeq" id="WP_377186338.1">
    <property type="nucleotide sequence ID" value="NZ_JBHUOG010000002.1"/>
</dbReference>
<dbReference type="Pfam" id="PF02056">
    <property type="entry name" value="Glyco_hydro_4"/>
    <property type="match status" value="1"/>
</dbReference>
<dbReference type="NCBIfam" id="NF011657">
    <property type="entry name" value="PRK15076.1"/>
    <property type="match status" value="1"/>
</dbReference>
<dbReference type="InterPro" id="IPR036291">
    <property type="entry name" value="NAD(P)-bd_dom_sf"/>
</dbReference>
<evidence type="ECO:0000313" key="12">
    <source>
        <dbReference type="Proteomes" id="UP001597479"/>
    </source>
</evidence>
<keyword evidence="12" id="KW-1185">Reference proteome</keyword>
<name>A0ABW5VX53_9MICO</name>
<dbReference type="Proteomes" id="UP001597479">
    <property type="component" value="Unassembled WGS sequence"/>
</dbReference>
<comment type="similarity">
    <text evidence="2 9">Belongs to the glycosyl hydrolase 4 family.</text>
</comment>
<evidence type="ECO:0000256" key="3">
    <source>
        <dbReference type="ARBA" id="ARBA00022723"/>
    </source>
</evidence>
<evidence type="ECO:0000256" key="2">
    <source>
        <dbReference type="ARBA" id="ARBA00010141"/>
    </source>
</evidence>
<evidence type="ECO:0000256" key="4">
    <source>
        <dbReference type="ARBA" id="ARBA00022801"/>
    </source>
</evidence>
<dbReference type="Gene3D" id="3.90.1820.10">
    <property type="entry name" value="AglA-like glucosidase"/>
    <property type="match status" value="1"/>
</dbReference>
<dbReference type="CDD" id="cd05297">
    <property type="entry name" value="GH4_alpha_glucosidase_galactosidase"/>
    <property type="match status" value="1"/>
</dbReference>
<dbReference type="InterPro" id="IPR001088">
    <property type="entry name" value="Glyco_hydro_4"/>
</dbReference>
<dbReference type="SUPFAM" id="SSF56327">
    <property type="entry name" value="LDH C-terminal domain-like"/>
    <property type="match status" value="1"/>
</dbReference>
<reference evidence="12" key="1">
    <citation type="journal article" date="2019" name="Int. J. Syst. Evol. Microbiol.">
        <title>The Global Catalogue of Microorganisms (GCM) 10K type strain sequencing project: providing services to taxonomists for standard genome sequencing and annotation.</title>
        <authorList>
            <consortium name="The Broad Institute Genomics Platform"/>
            <consortium name="The Broad Institute Genome Sequencing Center for Infectious Disease"/>
            <person name="Wu L."/>
            <person name="Ma J."/>
        </authorList>
    </citation>
    <scope>NUCLEOTIDE SEQUENCE [LARGE SCALE GENOMIC DNA]</scope>
    <source>
        <strain evidence="12">CCM 7044</strain>
    </source>
</reference>
<keyword evidence="8 9" id="KW-0326">Glycosidase</keyword>
<dbReference type="EMBL" id="JBHUOG010000002">
    <property type="protein sequence ID" value="MFD2795825.1"/>
    <property type="molecule type" value="Genomic_DNA"/>
</dbReference>
<evidence type="ECO:0000256" key="9">
    <source>
        <dbReference type="RuleBase" id="RU361152"/>
    </source>
</evidence>
<gene>
    <name evidence="11" type="ORF">ACFS27_19850</name>
</gene>
<evidence type="ECO:0000313" key="11">
    <source>
        <dbReference type="EMBL" id="MFD2795825.1"/>
    </source>
</evidence>
<keyword evidence="5 9" id="KW-0520">NAD</keyword>
<evidence type="ECO:0000256" key="5">
    <source>
        <dbReference type="ARBA" id="ARBA00023027"/>
    </source>
</evidence>